<gene>
    <name evidence="2" type="ORF">HO133_008678</name>
</gene>
<dbReference type="Proteomes" id="UP000593566">
    <property type="component" value="Unassembled WGS sequence"/>
</dbReference>
<keyword evidence="3" id="KW-1185">Reference proteome</keyword>
<organism evidence="2 3">
    <name type="scientific">Letharia lupina</name>
    <dbReference type="NCBI Taxonomy" id="560253"/>
    <lineage>
        <taxon>Eukaryota</taxon>
        <taxon>Fungi</taxon>
        <taxon>Dikarya</taxon>
        <taxon>Ascomycota</taxon>
        <taxon>Pezizomycotina</taxon>
        <taxon>Lecanoromycetes</taxon>
        <taxon>OSLEUM clade</taxon>
        <taxon>Lecanoromycetidae</taxon>
        <taxon>Lecanorales</taxon>
        <taxon>Lecanorineae</taxon>
        <taxon>Parmeliaceae</taxon>
        <taxon>Letharia</taxon>
    </lineage>
</organism>
<evidence type="ECO:0000313" key="3">
    <source>
        <dbReference type="Proteomes" id="UP000593566"/>
    </source>
</evidence>
<dbReference type="GO" id="GO:0016747">
    <property type="term" value="F:acyltransferase activity, transferring groups other than amino-acyl groups"/>
    <property type="evidence" value="ECO:0007669"/>
    <property type="project" value="InterPro"/>
</dbReference>
<comment type="caution">
    <text evidence="2">The sequence shown here is derived from an EMBL/GenBank/DDBJ whole genome shotgun (WGS) entry which is preliminary data.</text>
</comment>
<reference evidence="2 3" key="1">
    <citation type="journal article" date="2020" name="Genomics">
        <title>Complete, high-quality genomes from long-read metagenomic sequencing of two wolf lichen thalli reveals enigmatic genome architecture.</title>
        <authorList>
            <person name="McKenzie S.K."/>
            <person name="Walston R.F."/>
            <person name="Allen J.L."/>
        </authorList>
    </citation>
    <scope>NUCLEOTIDE SEQUENCE [LARGE SCALE GENOMIC DNA]</scope>
    <source>
        <strain evidence="2">WasteWater1</strain>
    </source>
</reference>
<dbReference type="PROSITE" id="PS51186">
    <property type="entry name" value="GNAT"/>
    <property type="match status" value="1"/>
</dbReference>
<dbReference type="InterPro" id="IPR016181">
    <property type="entry name" value="Acyl_CoA_acyltransferase"/>
</dbReference>
<dbReference type="PANTHER" id="PTHR43792">
    <property type="entry name" value="GNAT FAMILY, PUTATIVE (AFU_ORTHOLOGUE AFUA_3G00765)-RELATED-RELATED"/>
    <property type="match status" value="1"/>
</dbReference>
<dbReference type="AlphaFoldDB" id="A0A8H6CQ84"/>
<name>A0A8H6CQ84_9LECA</name>
<sequence>MSSPTIHRPSDTITTERLLLRALSPTDREGVFAIRSEPRVLYWTEPDTLEKSDEWLRIRLESEKSMTYAVSLLPSTDNRCPQIIGVTGAHSLPEIGYIFHPSSWGHGYATEALKAWIHMYWQRYPDGHPVLHESERAYLKAVTGPGGEGSRGVLRKCGFRWFREDEVCDERKGAKEKGLSVVLQEFRLARPGVEE</sequence>
<dbReference type="Gene3D" id="3.40.630.30">
    <property type="match status" value="1"/>
</dbReference>
<dbReference type="GeneID" id="59337073"/>
<dbReference type="PANTHER" id="PTHR43792:SF1">
    <property type="entry name" value="N-ACETYLTRANSFERASE DOMAIN-CONTAINING PROTEIN"/>
    <property type="match status" value="1"/>
</dbReference>
<proteinExistence type="predicted"/>
<evidence type="ECO:0000313" key="2">
    <source>
        <dbReference type="EMBL" id="KAF6227236.1"/>
    </source>
</evidence>
<dbReference type="InterPro" id="IPR000182">
    <property type="entry name" value="GNAT_dom"/>
</dbReference>
<dbReference type="SUPFAM" id="SSF55729">
    <property type="entry name" value="Acyl-CoA N-acyltransferases (Nat)"/>
    <property type="match status" value="1"/>
</dbReference>
<accession>A0A8H6CQ84</accession>
<protein>
    <recommendedName>
        <fullName evidence="1">N-acetyltransferase domain-containing protein</fullName>
    </recommendedName>
</protein>
<evidence type="ECO:0000259" key="1">
    <source>
        <dbReference type="PROSITE" id="PS51186"/>
    </source>
</evidence>
<dbReference type="RefSeq" id="XP_037155544.1">
    <property type="nucleotide sequence ID" value="XM_037299543.1"/>
</dbReference>
<dbReference type="Pfam" id="PF13302">
    <property type="entry name" value="Acetyltransf_3"/>
    <property type="match status" value="1"/>
</dbReference>
<dbReference type="EMBL" id="JACCJB010000005">
    <property type="protein sequence ID" value="KAF6227236.1"/>
    <property type="molecule type" value="Genomic_DNA"/>
</dbReference>
<dbReference type="InterPro" id="IPR051531">
    <property type="entry name" value="N-acetyltransferase"/>
</dbReference>
<feature type="domain" description="N-acetyltransferase" evidence="1">
    <location>
        <begin position="18"/>
        <end position="182"/>
    </location>
</feature>